<evidence type="ECO:0000256" key="2">
    <source>
        <dbReference type="SAM" id="SignalP"/>
    </source>
</evidence>
<dbReference type="InterPro" id="IPR036439">
    <property type="entry name" value="Dockerin_dom_sf"/>
</dbReference>
<evidence type="ECO:0000256" key="1">
    <source>
        <dbReference type="RuleBase" id="RU000411"/>
    </source>
</evidence>
<dbReference type="InterPro" id="IPR000215">
    <property type="entry name" value="Serpin_fam"/>
</dbReference>
<keyword evidence="2" id="KW-0732">Signal</keyword>
<dbReference type="GO" id="GO:0000272">
    <property type="term" value="P:polysaccharide catabolic process"/>
    <property type="evidence" value="ECO:0007669"/>
    <property type="project" value="InterPro"/>
</dbReference>
<dbReference type="Gene3D" id="1.10.1330.10">
    <property type="entry name" value="Dockerin domain"/>
    <property type="match status" value="1"/>
</dbReference>
<dbReference type="SMART" id="SM00093">
    <property type="entry name" value="SERPIN"/>
    <property type="match status" value="1"/>
</dbReference>
<reference evidence="4" key="1">
    <citation type="submission" date="2021-01" db="EMBL/GenBank/DDBJ databases">
        <title>Genome public.</title>
        <authorList>
            <person name="Liu C."/>
            <person name="Sun Q."/>
        </authorList>
    </citation>
    <scope>NUCLEOTIDE SEQUENCE</scope>
    <source>
        <strain evidence="4">M6</strain>
    </source>
</reference>
<dbReference type="PANTHER" id="PTHR11461">
    <property type="entry name" value="SERINE PROTEASE INHIBITOR, SERPIN"/>
    <property type="match status" value="1"/>
</dbReference>
<dbReference type="SUPFAM" id="SSF63446">
    <property type="entry name" value="Type I dockerin domain"/>
    <property type="match status" value="1"/>
</dbReference>
<dbReference type="RefSeq" id="WP_243411800.1">
    <property type="nucleotide sequence ID" value="NZ_JAEQMG010000081.1"/>
</dbReference>
<dbReference type="InterPro" id="IPR042185">
    <property type="entry name" value="Serpin_sf_2"/>
</dbReference>
<organism evidence="4 5">
    <name type="scientific">Ruminococcus difficilis</name>
    <dbReference type="NCBI Taxonomy" id="2763069"/>
    <lineage>
        <taxon>Bacteria</taxon>
        <taxon>Bacillati</taxon>
        <taxon>Bacillota</taxon>
        <taxon>Clostridia</taxon>
        <taxon>Eubacteriales</taxon>
        <taxon>Oscillospiraceae</taxon>
        <taxon>Ruminococcus</taxon>
    </lineage>
</organism>
<gene>
    <name evidence="4" type="ORF">JKK62_08685</name>
</gene>
<name>A0A934WRQ8_9FIRM</name>
<dbReference type="InterPro" id="IPR036186">
    <property type="entry name" value="Serpin_sf"/>
</dbReference>
<dbReference type="Pfam" id="PF00404">
    <property type="entry name" value="Dockerin_1"/>
    <property type="match status" value="1"/>
</dbReference>
<dbReference type="GO" id="GO:0004553">
    <property type="term" value="F:hydrolase activity, hydrolyzing O-glycosyl compounds"/>
    <property type="evidence" value="ECO:0007669"/>
    <property type="project" value="InterPro"/>
</dbReference>
<dbReference type="GO" id="GO:0004867">
    <property type="term" value="F:serine-type endopeptidase inhibitor activity"/>
    <property type="evidence" value="ECO:0007669"/>
    <property type="project" value="InterPro"/>
</dbReference>
<dbReference type="CDD" id="cd14256">
    <property type="entry name" value="Dockerin_I"/>
    <property type="match status" value="1"/>
</dbReference>
<feature type="non-terminal residue" evidence="4">
    <location>
        <position position="370"/>
    </location>
</feature>
<feature type="chain" id="PRO_5039193157" description="Serpin domain-containing protein" evidence="2">
    <location>
        <begin position="24"/>
        <end position="370"/>
    </location>
</feature>
<evidence type="ECO:0000313" key="5">
    <source>
        <dbReference type="Proteomes" id="UP000633365"/>
    </source>
</evidence>
<sequence>MKNAVAACLCAALLVGSVSLVSAGAKTVFSGDADLNGKVNVVDATCIQMNVAGLTEFSDAQNKVADIDKNGKIEITDATEVQRISAEQAVSNETFEIPDVTEPVYTDDEIEEKGSAAMNDFSVNLLKGSVADDKNTLVSPLSVMYALGMTENGADGNTLKEIENALGMPRSLTKAYLKNYPNYLVNERDRSTKFNVANSVWYNTSENSAAVSEKYIAGVKNDYNAEVFPTIFNELALTNINNWVSEKTDEMIPSILSDIDPGAMMYLINAITFDAKWNIPYVSDYYNPRTGISYPGDVRKGTFTNSDGTESTVDFMESTEDFYLKDDNARGFVKYYDDGNYAFAAILPDEGVKLNDYVNSLTGERLTNVQ</sequence>
<comment type="caution">
    <text evidence="4">The sequence shown here is derived from an EMBL/GenBank/DDBJ whole genome shotgun (WGS) entry which is preliminary data.</text>
</comment>
<comment type="similarity">
    <text evidence="1">Belongs to the serpin family.</text>
</comment>
<dbReference type="Proteomes" id="UP000633365">
    <property type="component" value="Unassembled WGS sequence"/>
</dbReference>
<dbReference type="Gene3D" id="3.30.497.10">
    <property type="entry name" value="Antithrombin, subunit I, domain 2"/>
    <property type="match status" value="1"/>
</dbReference>
<dbReference type="InterPro" id="IPR042178">
    <property type="entry name" value="Serpin_sf_1"/>
</dbReference>
<dbReference type="SUPFAM" id="SSF56574">
    <property type="entry name" value="Serpins"/>
    <property type="match status" value="1"/>
</dbReference>
<feature type="domain" description="Serpin" evidence="3">
    <location>
        <begin position="123"/>
        <end position="369"/>
    </location>
</feature>
<dbReference type="InterPro" id="IPR023796">
    <property type="entry name" value="Serpin_dom"/>
</dbReference>
<keyword evidence="5" id="KW-1185">Reference proteome</keyword>
<proteinExistence type="inferred from homology"/>
<dbReference type="GO" id="GO:0005615">
    <property type="term" value="C:extracellular space"/>
    <property type="evidence" value="ECO:0007669"/>
    <property type="project" value="InterPro"/>
</dbReference>
<dbReference type="InterPro" id="IPR002105">
    <property type="entry name" value="Dockerin_1_rpt"/>
</dbReference>
<protein>
    <recommendedName>
        <fullName evidence="3">Serpin domain-containing protein</fullName>
    </recommendedName>
</protein>
<dbReference type="Pfam" id="PF00079">
    <property type="entry name" value="Serpin"/>
    <property type="match status" value="1"/>
</dbReference>
<dbReference type="Gene3D" id="2.30.39.10">
    <property type="entry name" value="Alpha-1-antitrypsin, domain 1"/>
    <property type="match status" value="1"/>
</dbReference>
<dbReference type="AlphaFoldDB" id="A0A934WRQ8"/>
<dbReference type="PANTHER" id="PTHR11461:SF211">
    <property type="entry name" value="GH10112P-RELATED"/>
    <property type="match status" value="1"/>
</dbReference>
<evidence type="ECO:0000313" key="4">
    <source>
        <dbReference type="EMBL" id="MBK6088722.1"/>
    </source>
</evidence>
<evidence type="ECO:0000259" key="3">
    <source>
        <dbReference type="SMART" id="SM00093"/>
    </source>
</evidence>
<dbReference type="EMBL" id="JAEQMG010000081">
    <property type="protein sequence ID" value="MBK6088722.1"/>
    <property type="molecule type" value="Genomic_DNA"/>
</dbReference>
<accession>A0A934WRQ8</accession>
<feature type="signal peptide" evidence="2">
    <location>
        <begin position="1"/>
        <end position="23"/>
    </location>
</feature>